<feature type="modified residue" description="Phosphohistidine" evidence="6">
    <location>
        <position position="50"/>
    </location>
</feature>
<sequence length="749" mass="83328">MAISESAKSIFFEEADEHLTILESGLLEMEQRGAQQVEASLVDKLFRSAHTLKGASALLKFNSISEISHELENLLENFKAGSIVPSDLLLDAMLASLDSMRNLLQITHLPDYRETAAASAERACRSLQAAQAGDYEEVAIAELEEAPAQQLSNSVKVGVDKIDQMMNLLGEMTITKTHLLEQLGSVEAMKEEIDFARERLLREVTAFSERYEYTNPEEKGDEGSSESTISDFDELEFDRYDELNLFSRKLQEISNDINEAVISIRSFFGQVSVDVEAIDRMTSEMKERISEIRTLPVDHLYQRFRRSMRNLSKDNNKQVDLVLEGGDTRLGRTIIDGLFDPLLHVLRNAVAHGLESPEERKSLGKPITGTIKIATRRSGSTATITISDDGRGIQVEKVRSKAIRLGWITEEDKLDRKDLIDLIFRPGFSTKEEADDTSGRGVGMDVVLDRLSALNGTVDVRTTAGEGTEFVLQIPLSLIIINVIQFRLGNQFFILPSALIEEIQEVTSLEIVDNRAVRQDENYQVVDLNQRFSIPVTDASRQSVLFVRTLGSRLGLMVEEIISQEDTVIRPFGAMLAEMPCFSGTSVSGGGDVRLAINPTRLSQVLESAQPIDVPEPVEGAGAKSASARVLVVDDSLSIRKYASMILEANGVEVLLATNGHEALEVLEDEKVDMILTDLEMPVMHGYELLSELNRRENLRMIPTVVITSRSGGHHQEKAFKLGASDYLVKPFDEESLIRMIREYTLCSI</sequence>
<dbReference type="SUPFAM" id="SSF55874">
    <property type="entry name" value="ATPase domain of HSP90 chaperone/DNA topoisomerase II/histidine kinase"/>
    <property type="match status" value="1"/>
</dbReference>
<dbReference type="SMART" id="SM00073">
    <property type="entry name" value="HPT"/>
    <property type="match status" value="1"/>
</dbReference>
<dbReference type="InterPro" id="IPR036641">
    <property type="entry name" value="HPT_dom_sf"/>
</dbReference>
<dbReference type="CDD" id="cd00156">
    <property type="entry name" value="REC"/>
    <property type="match status" value="1"/>
</dbReference>
<dbReference type="Gene3D" id="1.10.287.560">
    <property type="entry name" value="Histidine kinase CheA-like, homodimeric domain"/>
    <property type="match status" value="1"/>
</dbReference>
<dbReference type="PROSITE" id="PS50109">
    <property type="entry name" value="HIS_KIN"/>
    <property type="match status" value="1"/>
</dbReference>
<dbReference type="PANTHER" id="PTHR43395">
    <property type="entry name" value="SENSOR HISTIDINE KINASE CHEA"/>
    <property type="match status" value="1"/>
</dbReference>
<dbReference type="PRINTS" id="PR00344">
    <property type="entry name" value="BCTRLSENSOR"/>
</dbReference>
<keyword evidence="4" id="KW-0808">Transferase</keyword>
<evidence type="ECO:0000256" key="4">
    <source>
        <dbReference type="ARBA" id="ARBA00022679"/>
    </source>
</evidence>
<evidence type="ECO:0000259" key="8">
    <source>
        <dbReference type="PROSITE" id="PS50109"/>
    </source>
</evidence>
<feature type="modified residue" description="4-aspartylphosphate" evidence="7">
    <location>
        <position position="678"/>
    </location>
</feature>
<evidence type="ECO:0000256" key="3">
    <source>
        <dbReference type="ARBA" id="ARBA00022553"/>
    </source>
</evidence>
<gene>
    <name evidence="11" type="ORF">Dace_0076</name>
</gene>
<evidence type="ECO:0000256" key="7">
    <source>
        <dbReference type="PROSITE-ProRule" id="PRU00169"/>
    </source>
</evidence>
<dbReference type="InterPro" id="IPR036890">
    <property type="entry name" value="HATPase_C_sf"/>
</dbReference>
<dbReference type="Gene3D" id="2.30.30.40">
    <property type="entry name" value="SH3 Domains"/>
    <property type="match status" value="1"/>
</dbReference>
<dbReference type="CDD" id="cd00088">
    <property type="entry name" value="HPT"/>
    <property type="match status" value="1"/>
</dbReference>
<dbReference type="SMART" id="SM00260">
    <property type="entry name" value="CheW"/>
    <property type="match status" value="1"/>
</dbReference>
<dbReference type="EC" id="2.7.13.3" evidence="2"/>
<dbReference type="GO" id="GO:0006935">
    <property type="term" value="P:chemotaxis"/>
    <property type="evidence" value="ECO:0007669"/>
    <property type="project" value="InterPro"/>
</dbReference>
<dbReference type="OrthoDB" id="9803176at2"/>
<dbReference type="InterPro" id="IPR004358">
    <property type="entry name" value="Sig_transdc_His_kin-like_C"/>
</dbReference>
<evidence type="ECO:0000259" key="10">
    <source>
        <dbReference type="PROSITE" id="PS50894"/>
    </source>
</evidence>
<dbReference type="SUPFAM" id="SSF47384">
    <property type="entry name" value="Homodimeric domain of signal transducing histidine kinase"/>
    <property type="match status" value="1"/>
</dbReference>
<dbReference type="SUPFAM" id="SSF47226">
    <property type="entry name" value="Histidine-containing phosphotransfer domain, HPT domain"/>
    <property type="match status" value="1"/>
</dbReference>
<dbReference type="Pfam" id="PF01627">
    <property type="entry name" value="Hpt"/>
    <property type="match status" value="1"/>
</dbReference>
<reference evidence="11" key="2">
    <citation type="submission" date="2006-05" db="EMBL/GenBank/DDBJ databases">
        <title>Sequencing of the draft genome and assembly of Desulfuromonas acetoxidans DSM 684.</title>
        <authorList>
            <consortium name="US DOE Joint Genome Institute (JGI-PGF)"/>
            <person name="Copeland A."/>
            <person name="Lucas S."/>
            <person name="Lapidus A."/>
            <person name="Barry K."/>
            <person name="Detter J.C."/>
            <person name="Glavina del Rio T."/>
            <person name="Hammon N."/>
            <person name="Israni S."/>
            <person name="Dalin E."/>
            <person name="Tice H."/>
            <person name="Bruce D."/>
            <person name="Pitluck S."/>
            <person name="Richardson P."/>
        </authorList>
    </citation>
    <scope>NUCLEOTIDE SEQUENCE [LARGE SCALE GENOMIC DNA]</scope>
    <source>
        <strain evidence="11">DSM 684</strain>
    </source>
</reference>
<reference evidence="11" key="1">
    <citation type="submission" date="2006-05" db="EMBL/GenBank/DDBJ databases">
        <title>Annotation of the draft genome assembly of Desulfuromonas acetoxidans DSM 684.</title>
        <authorList>
            <consortium name="US DOE Joint Genome Institute (JGI-ORNL)"/>
            <person name="Larimer F."/>
            <person name="Land M."/>
            <person name="Hauser L."/>
        </authorList>
    </citation>
    <scope>NUCLEOTIDE SEQUENCE [LARGE SCALE GENOMIC DNA]</scope>
    <source>
        <strain evidence="11">DSM 684</strain>
    </source>
</reference>
<evidence type="ECO:0000313" key="12">
    <source>
        <dbReference type="Proteomes" id="UP000005695"/>
    </source>
</evidence>
<dbReference type="PROSITE" id="PS50110">
    <property type="entry name" value="RESPONSE_REGULATORY"/>
    <property type="match status" value="1"/>
</dbReference>
<feature type="domain" description="Histidine kinase" evidence="8">
    <location>
        <begin position="252"/>
        <end position="478"/>
    </location>
</feature>
<feature type="domain" description="HPt" evidence="10">
    <location>
        <begin position="1"/>
        <end position="107"/>
    </location>
</feature>
<dbReference type="SMART" id="SM00387">
    <property type="entry name" value="HATPase_c"/>
    <property type="match status" value="1"/>
</dbReference>
<dbReference type="InterPro" id="IPR002545">
    <property type="entry name" value="CheW-lke_dom"/>
</dbReference>
<evidence type="ECO:0000256" key="6">
    <source>
        <dbReference type="PROSITE-ProRule" id="PRU00110"/>
    </source>
</evidence>
<dbReference type="InterPro" id="IPR037006">
    <property type="entry name" value="CheA-like_homodim_sf"/>
</dbReference>
<accession>Q1JVS2</accession>
<dbReference type="RefSeq" id="WP_006002965.1">
    <property type="nucleotide sequence ID" value="NZ_AAEW02000032.1"/>
</dbReference>
<dbReference type="SUPFAM" id="SSF50341">
    <property type="entry name" value="CheW-like"/>
    <property type="match status" value="1"/>
</dbReference>
<dbReference type="SUPFAM" id="SSF52172">
    <property type="entry name" value="CheY-like"/>
    <property type="match status" value="1"/>
</dbReference>
<dbReference type="SMART" id="SM00448">
    <property type="entry name" value="REC"/>
    <property type="match status" value="1"/>
</dbReference>
<keyword evidence="12" id="KW-1185">Reference proteome</keyword>
<dbReference type="PROSITE" id="PS50894">
    <property type="entry name" value="HPT"/>
    <property type="match status" value="1"/>
</dbReference>
<dbReference type="InterPro" id="IPR036097">
    <property type="entry name" value="HisK_dim/P_sf"/>
</dbReference>
<dbReference type="InterPro" id="IPR001789">
    <property type="entry name" value="Sig_transdc_resp-reg_receiver"/>
</dbReference>
<evidence type="ECO:0000256" key="1">
    <source>
        <dbReference type="ARBA" id="ARBA00000085"/>
    </source>
</evidence>
<dbReference type="Pfam" id="PF02518">
    <property type="entry name" value="HATPase_c"/>
    <property type="match status" value="1"/>
</dbReference>
<dbReference type="InterPro" id="IPR005467">
    <property type="entry name" value="His_kinase_dom"/>
</dbReference>
<dbReference type="AlphaFoldDB" id="Q1JVS2"/>
<keyword evidence="5 11" id="KW-0418">Kinase</keyword>
<protein>
    <recommendedName>
        <fullName evidence="2">histidine kinase</fullName>
        <ecNumber evidence="2">2.7.13.3</ecNumber>
    </recommendedName>
</protein>
<dbReference type="InterPro" id="IPR036061">
    <property type="entry name" value="CheW-like_dom_sf"/>
</dbReference>
<comment type="catalytic activity">
    <reaction evidence="1">
        <text>ATP + protein L-histidine = ADP + protein N-phospho-L-histidine.</text>
        <dbReference type="EC" id="2.7.13.3"/>
    </reaction>
</comment>
<dbReference type="GO" id="GO:0000155">
    <property type="term" value="F:phosphorelay sensor kinase activity"/>
    <property type="evidence" value="ECO:0007669"/>
    <property type="project" value="InterPro"/>
</dbReference>
<evidence type="ECO:0000256" key="2">
    <source>
        <dbReference type="ARBA" id="ARBA00012438"/>
    </source>
</evidence>
<dbReference type="Pfam" id="PF02895">
    <property type="entry name" value="H-kinase_dim"/>
    <property type="match status" value="1"/>
</dbReference>
<evidence type="ECO:0000259" key="9">
    <source>
        <dbReference type="PROSITE" id="PS50110"/>
    </source>
</evidence>
<feature type="domain" description="Response regulatory" evidence="9">
    <location>
        <begin position="629"/>
        <end position="745"/>
    </location>
</feature>
<dbReference type="InterPro" id="IPR004105">
    <property type="entry name" value="CheA-like_dim"/>
</dbReference>
<proteinExistence type="predicted"/>
<dbReference type="Gene3D" id="3.40.50.2300">
    <property type="match status" value="1"/>
</dbReference>
<dbReference type="Pfam" id="PF01584">
    <property type="entry name" value="CheW"/>
    <property type="match status" value="1"/>
</dbReference>
<dbReference type="FunFam" id="3.30.565.10:FF:000016">
    <property type="entry name" value="Chemotaxis protein CheA, putative"/>
    <property type="match status" value="1"/>
</dbReference>
<evidence type="ECO:0000313" key="11">
    <source>
        <dbReference type="EMBL" id="EAT14332.1"/>
    </source>
</evidence>
<dbReference type="EMBL" id="AAEW02000032">
    <property type="protein sequence ID" value="EAT14332.1"/>
    <property type="molecule type" value="Genomic_DNA"/>
</dbReference>
<dbReference type="InterPro" id="IPR008207">
    <property type="entry name" value="Sig_transdc_His_kin_Hpt_dom"/>
</dbReference>
<dbReference type="InterPro" id="IPR011006">
    <property type="entry name" value="CheY-like_superfamily"/>
</dbReference>
<evidence type="ECO:0000256" key="5">
    <source>
        <dbReference type="ARBA" id="ARBA00022777"/>
    </source>
</evidence>
<organism evidence="11 12">
    <name type="scientific">Desulfuromonas acetoxidans (strain DSM 684 / 11070)</name>
    <dbReference type="NCBI Taxonomy" id="281689"/>
    <lineage>
        <taxon>Bacteria</taxon>
        <taxon>Pseudomonadati</taxon>
        <taxon>Thermodesulfobacteriota</taxon>
        <taxon>Desulfuromonadia</taxon>
        <taxon>Desulfuromonadales</taxon>
        <taxon>Desulfuromonadaceae</taxon>
        <taxon>Desulfuromonas</taxon>
    </lineage>
</organism>
<dbReference type="InterPro" id="IPR003594">
    <property type="entry name" value="HATPase_dom"/>
</dbReference>
<dbReference type="PANTHER" id="PTHR43395:SF1">
    <property type="entry name" value="CHEMOTAXIS PROTEIN CHEA"/>
    <property type="match status" value="1"/>
</dbReference>
<dbReference type="InterPro" id="IPR051315">
    <property type="entry name" value="Bact_Chemotaxis_CheA"/>
</dbReference>
<comment type="caution">
    <text evidence="11">The sequence shown here is derived from an EMBL/GenBank/DDBJ whole genome shotgun (WGS) entry which is preliminary data.</text>
</comment>
<name>Q1JVS2_DESA6</name>
<dbReference type="Gene3D" id="3.30.565.10">
    <property type="entry name" value="Histidine kinase-like ATPase, C-terminal domain"/>
    <property type="match status" value="1"/>
</dbReference>
<keyword evidence="3 7" id="KW-0597">Phosphoprotein</keyword>
<dbReference type="SMART" id="SM01231">
    <property type="entry name" value="H-kinase_dim"/>
    <property type="match status" value="1"/>
</dbReference>
<dbReference type="GO" id="GO:0005737">
    <property type="term" value="C:cytoplasm"/>
    <property type="evidence" value="ECO:0007669"/>
    <property type="project" value="InterPro"/>
</dbReference>
<dbReference type="Gene3D" id="1.20.120.160">
    <property type="entry name" value="HPT domain"/>
    <property type="match status" value="1"/>
</dbReference>
<dbReference type="Proteomes" id="UP000005695">
    <property type="component" value="Unassembled WGS sequence"/>
</dbReference>
<dbReference type="Pfam" id="PF00072">
    <property type="entry name" value="Response_reg"/>
    <property type="match status" value="1"/>
</dbReference>